<evidence type="ECO:0000313" key="3">
    <source>
        <dbReference type="Proteomes" id="UP000587527"/>
    </source>
</evidence>
<dbReference type="InterPro" id="IPR040891">
    <property type="entry name" value="HEPN_SAV_6107"/>
</dbReference>
<evidence type="ECO:0000259" key="1">
    <source>
        <dbReference type="Pfam" id="PF18726"/>
    </source>
</evidence>
<evidence type="ECO:0000313" key="2">
    <source>
        <dbReference type="EMBL" id="MBB5869407.1"/>
    </source>
</evidence>
<dbReference type="Pfam" id="PF18726">
    <property type="entry name" value="HEPN_SAV_6107"/>
    <property type="match status" value="1"/>
</dbReference>
<keyword evidence="3" id="KW-1185">Reference proteome</keyword>
<proteinExistence type="predicted"/>
<comment type="caution">
    <text evidence="2">The sequence shown here is derived from an EMBL/GenBank/DDBJ whole genome shotgun (WGS) entry which is preliminary data.</text>
</comment>
<gene>
    <name evidence="2" type="ORF">F4553_002786</name>
</gene>
<dbReference type="Proteomes" id="UP000587527">
    <property type="component" value="Unassembled WGS sequence"/>
</dbReference>
<name>A0A841BJY2_9ACTN</name>
<accession>A0A841BJY2</accession>
<organism evidence="2 3">
    <name type="scientific">Allocatelliglobosispora scoriae</name>
    <dbReference type="NCBI Taxonomy" id="643052"/>
    <lineage>
        <taxon>Bacteria</taxon>
        <taxon>Bacillati</taxon>
        <taxon>Actinomycetota</taxon>
        <taxon>Actinomycetes</taxon>
        <taxon>Micromonosporales</taxon>
        <taxon>Micromonosporaceae</taxon>
        <taxon>Allocatelliglobosispora</taxon>
    </lineage>
</organism>
<dbReference type="EMBL" id="JACHMN010000002">
    <property type="protein sequence ID" value="MBB5869407.1"/>
    <property type="molecule type" value="Genomic_DNA"/>
</dbReference>
<feature type="domain" description="SAV-6107-like HEPN" evidence="1">
    <location>
        <begin position="32"/>
        <end position="130"/>
    </location>
</feature>
<dbReference type="RefSeq" id="WP_184836023.1">
    <property type="nucleotide sequence ID" value="NZ_JACHMN010000002.1"/>
</dbReference>
<sequence length="143" mass="14926">MPATTINVPARLLPQRTPIELLTIAWRGLAEAESTDSAGQRYATAHLAALRAAAAVLSVRARPVATGRGPRDTSTWALLVRVAPELSEWAGYFAGSATKRSAAEAGIGRVSAHEADDLVLAAGEFIQVVQDKLGLNAQPAMAA</sequence>
<dbReference type="AlphaFoldDB" id="A0A841BJY2"/>
<reference evidence="2 3" key="1">
    <citation type="submission" date="2020-08" db="EMBL/GenBank/DDBJ databases">
        <title>Sequencing the genomes of 1000 actinobacteria strains.</title>
        <authorList>
            <person name="Klenk H.-P."/>
        </authorList>
    </citation>
    <scope>NUCLEOTIDE SEQUENCE [LARGE SCALE GENOMIC DNA]</scope>
    <source>
        <strain evidence="2 3">DSM 45362</strain>
    </source>
</reference>
<protein>
    <recommendedName>
        <fullName evidence="1">SAV-6107-like HEPN domain-containing protein</fullName>
    </recommendedName>
</protein>